<feature type="transmembrane region" description="Helical" evidence="1">
    <location>
        <begin position="54"/>
        <end position="74"/>
    </location>
</feature>
<feature type="domain" description="DUF4179" evidence="2">
    <location>
        <begin position="56"/>
        <end position="133"/>
    </location>
</feature>
<evidence type="ECO:0000313" key="4">
    <source>
        <dbReference type="EMBL" id="OAB35285.1"/>
    </source>
</evidence>
<comment type="caution">
    <text evidence="4">The sequence shown here is derived from an EMBL/GenBank/DDBJ whole genome shotgun (WGS) entry which is preliminary data.</text>
</comment>
<proteinExistence type="predicted"/>
<organism evidence="4 5">
    <name type="scientific">Paenibacillus glacialis</name>
    <dbReference type="NCBI Taxonomy" id="494026"/>
    <lineage>
        <taxon>Bacteria</taxon>
        <taxon>Bacillati</taxon>
        <taxon>Bacillota</taxon>
        <taxon>Bacilli</taxon>
        <taxon>Bacillales</taxon>
        <taxon>Paenibacillaceae</taxon>
        <taxon>Paenibacillus</taxon>
    </lineage>
</organism>
<accession>A0A168EKN8</accession>
<evidence type="ECO:0000256" key="1">
    <source>
        <dbReference type="SAM" id="Phobius"/>
    </source>
</evidence>
<protein>
    <submittedName>
        <fullName evidence="4">Tat pathway signal protein</fullName>
    </submittedName>
</protein>
<keyword evidence="1" id="KW-1133">Transmembrane helix</keyword>
<gene>
    <name evidence="4" type="ORF">PGLA_22020</name>
</gene>
<evidence type="ECO:0000259" key="2">
    <source>
        <dbReference type="Pfam" id="PF13786"/>
    </source>
</evidence>
<keyword evidence="1" id="KW-0472">Membrane</keyword>
<sequence>MVHLPNQTESKEMDTIEQWIRNLEMPRASMSHQIMSKIGDQTMSKAKSNFVRKTLVTVSAAAVLGVGVIGTGFVSPAMADALKQIPVIGSVFSGISDERLQTAIDQGIATSPNLSVTHDGVTLKVTDLLYDGTVLKFEVEREGVELPSTFGSHRDQDKGEVKGYIQTPTLLANGKEIKYTSGGFGDIPYKENTLNAEIRDGMSLPDEFELTIQAKVTQIEEPFEFKIPVKIENNMLVLKPNATETDGKFSYTVKQLEITPASTRLILDSTGDVPTTPEQSTGDYSATMVYYDIVDDQGNEINQDRVGFFNSKPETEYHVNELYQAFAATPKSITIKPYTFTVKTSDWSIVGADKGITGEKTYLKDLELTIPVQP</sequence>
<dbReference type="Pfam" id="PF18705">
    <property type="entry name" value="DUF5643"/>
    <property type="match status" value="1"/>
</dbReference>
<dbReference type="EMBL" id="LVJH01000061">
    <property type="protein sequence ID" value="OAB35285.1"/>
    <property type="molecule type" value="Genomic_DNA"/>
</dbReference>
<dbReference type="Pfam" id="PF13786">
    <property type="entry name" value="DUF4179"/>
    <property type="match status" value="1"/>
</dbReference>
<feature type="domain" description="DUF5643" evidence="3">
    <location>
        <begin position="237"/>
        <end position="369"/>
    </location>
</feature>
<dbReference type="Gene3D" id="2.60.40.1630">
    <property type="entry name" value="bacillus anthracis domain"/>
    <property type="match status" value="1"/>
</dbReference>
<name>A0A168EKN8_9BACL</name>
<dbReference type="STRING" id="494026.PGLA_22020"/>
<dbReference type="RefSeq" id="WP_068537175.1">
    <property type="nucleotide sequence ID" value="NZ_LVJH01000061.1"/>
</dbReference>
<dbReference type="InterPro" id="IPR040680">
    <property type="entry name" value="DUF5643"/>
</dbReference>
<keyword evidence="1" id="KW-0812">Transmembrane</keyword>
<dbReference type="Proteomes" id="UP000076967">
    <property type="component" value="Unassembled WGS sequence"/>
</dbReference>
<dbReference type="Gene3D" id="2.60.40.1640">
    <property type="entry name" value="Conserved domain protein"/>
    <property type="match status" value="1"/>
</dbReference>
<reference evidence="4 5" key="1">
    <citation type="submission" date="2016-03" db="EMBL/GenBank/DDBJ databases">
        <title>Draft genome sequence of Paenibacillus glacialis DSM 22343.</title>
        <authorList>
            <person name="Shin S.-K."/>
            <person name="Yi H."/>
        </authorList>
    </citation>
    <scope>NUCLEOTIDE SEQUENCE [LARGE SCALE GENOMIC DNA]</scope>
    <source>
        <strain evidence="4 5">DSM 22343</strain>
    </source>
</reference>
<evidence type="ECO:0000313" key="5">
    <source>
        <dbReference type="Proteomes" id="UP000076967"/>
    </source>
</evidence>
<evidence type="ECO:0000259" key="3">
    <source>
        <dbReference type="Pfam" id="PF18705"/>
    </source>
</evidence>
<keyword evidence="5" id="KW-1185">Reference proteome</keyword>
<dbReference type="InterPro" id="IPR025436">
    <property type="entry name" value="DUF4179"/>
</dbReference>
<dbReference type="AlphaFoldDB" id="A0A168EKN8"/>
<dbReference type="OrthoDB" id="2656278at2"/>